<gene>
    <name evidence="1" type="ORF">HL41_00920</name>
</gene>
<evidence type="ECO:0000313" key="1">
    <source>
        <dbReference type="EMBL" id="AIH03503.1"/>
    </source>
</evidence>
<dbReference type="eggNOG" id="ENOG5030PRP">
    <property type="taxonomic scope" value="Bacteria"/>
</dbReference>
<dbReference type="KEGG" id="tcm:HL41_00920"/>
<proteinExistence type="predicted"/>
<dbReference type="RefSeq" id="WP_038063290.1">
    <property type="nucleotide sequence ID" value="NZ_CP008796.1"/>
</dbReference>
<evidence type="ECO:0000313" key="2">
    <source>
        <dbReference type="Proteomes" id="UP000028481"/>
    </source>
</evidence>
<dbReference type="EMBL" id="CP008796">
    <property type="protein sequence ID" value="AIH03503.1"/>
    <property type="molecule type" value="Genomic_DNA"/>
</dbReference>
<protein>
    <submittedName>
        <fullName evidence="1">Uncharacterized protein</fullName>
    </submittedName>
</protein>
<dbReference type="AlphaFoldDB" id="A0A075WSW6"/>
<dbReference type="HOGENOM" id="CLU_1712409_0_0_0"/>
<dbReference type="OrthoDB" id="9797566at2"/>
<dbReference type="PaxDb" id="289377-HL41_00920"/>
<organism evidence="1 2">
    <name type="scientific">Thermodesulfobacterium commune DSM 2178</name>
    <dbReference type="NCBI Taxonomy" id="289377"/>
    <lineage>
        <taxon>Bacteria</taxon>
        <taxon>Pseudomonadati</taxon>
        <taxon>Thermodesulfobacteriota</taxon>
        <taxon>Thermodesulfobacteria</taxon>
        <taxon>Thermodesulfobacteriales</taxon>
        <taxon>Thermodesulfobacteriaceae</taxon>
        <taxon>Thermodesulfobacterium</taxon>
    </lineage>
</organism>
<dbReference type="STRING" id="289377.HL41_00920"/>
<reference evidence="1 2" key="1">
    <citation type="journal article" date="2015" name="Genome Announc.">
        <title>Genome Sequence of a Sulfate-Reducing Thermophilic Bacterium, Thermodesulfobacterium commune DSM 2178T (Phylum Thermodesulfobacteria).</title>
        <authorList>
            <person name="Bhatnagar S."/>
            <person name="Badger J.H."/>
            <person name="Madupu R."/>
            <person name="Khouri H.M."/>
            <person name="O'Connor E.M."/>
            <person name="Robb F.T."/>
            <person name="Ward N.L."/>
            <person name="Eisen J.A."/>
        </authorList>
    </citation>
    <scope>NUCLEOTIDE SEQUENCE [LARGE SCALE GENOMIC DNA]</scope>
    <source>
        <strain evidence="1 2">DSM 2178</strain>
    </source>
</reference>
<name>A0A075WSW6_9BACT</name>
<accession>A0A075WSW6</accession>
<sequence length="154" mass="18009">MENRSEKVSKNFFIEKQLSFIFSTLGYPETLFKFNTKLFISLEDFSYELTLPLIIQEKDYTYFWVDYKPQNFLSCFERGFISLARLVSNPLPFFGVITNLTEFILIDFYQGKTSKGNKEIIPPYGKIKTYPPGPPKPFNPEIETKILRLFLKGG</sequence>
<dbReference type="Proteomes" id="UP000028481">
    <property type="component" value="Chromosome"/>
</dbReference>
<keyword evidence="2" id="KW-1185">Reference proteome</keyword>